<sequence length="68" mass="7747">MTEITLHLDLDPDRHRALTDLADAEGRRPEDVVEAAVEAYLRAESGLVRERAERLAEEHAELLRRLGE</sequence>
<dbReference type="KEGG" id="sphv:F9278_17605"/>
<dbReference type="RefSeq" id="WP_152169219.1">
    <property type="nucleotide sequence ID" value="NZ_CP045096.1"/>
</dbReference>
<protein>
    <recommendedName>
        <fullName evidence="3">Ribbon-helix-helix protein, CopG family</fullName>
    </recommendedName>
</protein>
<evidence type="ECO:0000313" key="2">
    <source>
        <dbReference type="Proteomes" id="UP000327294"/>
    </source>
</evidence>
<dbReference type="EMBL" id="CP045096">
    <property type="protein sequence ID" value="QFQ97739.1"/>
    <property type="molecule type" value="Genomic_DNA"/>
</dbReference>
<evidence type="ECO:0008006" key="3">
    <source>
        <dbReference type="Google" id="ProtNLM"/>
    </source>
</evidence>
<reference evidence="1 2" key="1">
    <citation type="submission" date="2019-10" db="EMBL/GenBank/DDBJ databases">
        <title>Streptomyces sp. strain GY16 isolated from leaves of Broussonetia papyrifera.</title>
        <authorList>
            <person name="Mo P."/>
        </authorList>
    </citation>
    <scope>NUCLEOTIDE SEQUENCE [LARGE SCALE GENOMIC DNA]</scope>
    <source>
        <strain evidence="1 2">GY16</strain>
    </source>
</reference>
<accession>A0A5P8K5B7</accession>
<name>A0A5P8K5B7_9ACTN</name>
<gene>
    <name evidence="1" type="ORF">F9278_17605</name>
</gene>
<evidence type="ECO:0000313" key="1">
    <source>
        <dbReference type="EMBL" id="QFQ97739.1"/>
    </source>
</evidence>
<dbReference type="AlphaFoldDB" id="A0A5P8K5B7"/>
<organism evidence="1 2">
    <name type="scientific">Streptomyces phaeolivaceus</name>
    <dbReference type="NCBI Taxonomy" id="2653200"/>
    <lineage>
        <taxon>Bacteria</taxon>
        <taxon>Bacillati</taxon>
        <taxon>Actinomycetota</taxon>
        <taxon>Actinomycetes</taxon>
        <taxon>Kitasatosporales</taxon>
        <taxon>Streptomycetaceae</taxon>
        <taxon>Streptomyces</taxon>
    </lineage>
</organism>
<keyword evidence="2" id="KW-1185">Reference proteome</keyword>
<proteinExistence type="predicted"/>
<dbReference type="Proteomes" id="UP000327294">
    <property type="component" value="Chromosome"/>
</dbReference>